<reference evidence="4 5" key="1">
    <citation type="journal article" date="2024" name="Nat. Commun.">
        <title>Phylogenomics reveals the evolutionary origins of lichenization in chlorophyte algae.</title>
        <authorList>
            <person name="Puginier C."/>
            <person name="Libourel C."/>
            <person name="Otte J."/>
            <person name="Skaloud P."/>
            <person name="Haon M."/>
            <person name="Grisel S."/>
            <person name="Petersen M."/>
            <person name="Berrin J.G."/>
            <person name="Delaux P.M."/>
            <person name="Dal Grande F."/>
            <person name="Keller J."/>
        </authorList>
    </citation>
    <scope>NUCLEOTIDE SEQUENCE [LARGE SCALE GENOMIC DNA]</scope>
    <source>
        <strain evidence="4 5">SAG 2043</strain>
    </source>
</reference>
<feature type="transmembrane region" description="Helical" evidence="2">
    <location>
        <begin position="314"/>
        <end position="343"/>
    </location>
</feature>
<feature type="transmembrane region" description="Helical" evidence="2">
    <location>
        <begin position="72"/>
        <end position="91"/>
    </location>
</feature>
<feature type="transmembrane region" description="Helical" evidence="2">
    <location>
        <begin position="364"/>
        <end position="383"/>
    </location>
</feature>
<feature type="region of interest" description="Disordered" evidence="1">
    <location>
        <begin position="29"/>
        <end position="48"/>
    </location>
</feature>
<evidence type="ECO:0000256" key="1">
    <source>
        <dbReference type="SAM" id="MobiDB-lite"/>
    </source>
</evidence>
<dbReference type="Gene3D" id="3.40.50.1820">
    <property type="entry name" value="alpha/beta hydrolase"/>
    <property type="match status" value="1"/>
</dbReference>
<evidence type="ECO:0000256" key="2">
    <source>
        <dbReference type="SAM" id="Phobius"/>
    </source>
</evidence>
<dbReference type="PANTHER" id="PTHR45856">
    <property type="entry name" value="ALPHA/BETA-HYDROLASES SUPERFAMILY PROTEIN"/>
    <property type="match status" value="1"/>
</dbReference>
<keyword evidence="2" id="KW-1133">Transmembrane helix</keyword>
<dbReference type="AlphaFoldDB" id="A0AAW1QA91"/>
<feature type="transmembrane region" description="Helical" evidence="2">
    <location>
        <begin position="152"/>
        <end position="171"/>
    </location>
</feature>
<accession>A0AAW1QA91</accession>
<dbReference type="Pfam" id="PF01764">
    <property type="entry name" value="Lipase_3"/>
    <property type="match status" value="1"/>
</dbReference>
<feature type="compositionally biased region" description="Low complexity" evidence="1">
    <location>
        <begin position="36"/>
        <end position="48"/>
    </location>
</feature>
<keyword evidence="2" id="KW-0812">Transmembrane</keyword>
<dbReference type="EMBL" id="JALJOR010000004">
    <property type="protein sequence ID" value="KAK9818417.1"/>
    <property type="molecule type" value="Genomic_DNA"/>
</dbReference>
<organism evidence="4 5">
    <name type="scientific">[Myrmecia] bisecta</name>
    <dbReference type="NCBI Taxonomy" id="41462"/>
    <lineage>
        <taxon>Eukaryota</taxon>
        <taxon>Viridiplantae</taxon>
        <taxon>Chlorophyta</taxon>
        <taxon>core chlorophytes</taxon>
        <taxon>Trebouxiophyceae</taxon>
        <taxon>Trebouxiales</taxon>
        <taxon>Trebouxiaceae</taxon>
        <taxon>Myrmecia</taxon>
    </lineage>
</organism>
<feature type="transmembrane region" description="Helical" evidence="2">
    <location>
        <begin position="250"/>
        <end position="268"/>
    </location>
</feature>
<feature type="transmembrane region" description="Helical" evidence="2">
    <location>
        <begin position="111"/>
        <end position="132"/>
    </location>
</feature>
<dbReference type="SUPFAM" id="SSF53474">
    <property type="entry name" value="alpha/beta-Hydrolases"/>
    <property type="match status" value="1"/>
</dbReference>
<name>A0AAW1QA91_9CHLO</name>
<keyword evidence="2" id="KW-0472">Membrane</keyword>
<evidence type="ECO:0000313" key="4">
    <source>
        <dbReference type="EMBL" id="KAK9818417.1"/>
    </source>
</evidence>
<dbReference type="GO" id="GO:0006629">
    <property type="term" value="P:lipid metabolic process"/>
    <property type="evidence" value="ECO:0007669"/>
    <property type="project" value="InterPro"/>
</dbReference>
<feature type="domain" description="Fungal lipase-type" evidence="3">
    <location>
        <begin position="522"/>
        <end position="666"/>
    </location>
</feature>
<comment type="caution">
    <text evidence="4">The sequence shown here is derived from an EMBL/GenBank/DDBJ whole genome shotgun (WGS) entry which is preliminary data.</text>
</comment>
<gene>
    <name evidence="4" type="ORF">WJX72_012370</name>
</gene>
<feature type="transmembrane region" description="Helical" evidence="2">
    <location>
        <begin position="183"/>
        <end position="206"/>
    </location>
</feature>
<dbReference type="PANTHER" id="PTHR45856:SF24">
    <property type="entry name" value="FUNGAL LIPASE-LIKE DOMAIN-CONTAINING PROTEIN"/>
    <property type="match status" value="1"/>
</dbReference>
<dbReference type="InterPro" id="IPR029058">
    <property type="entry name" value="AB_hydrolase_fold"/>
</dbReference>
<sequence>MTLPVALGQVPCAPSVAVDLPTTFDTDSNLDRPLDSISRTPTSSSSSESHFEAANQVLLRVEYLSDGEAKGLIVALRLTMLAGLASLIYLFVAKLKMANSYYFQHDMLQVWNVTAASACLAALLATLAMYGWRVWLVHRAGKQWTHRRRKQACLCLCELVVQMVNLVFYLVPNVYTLLHACAWYHPIVHVSGLLRWTCWNTLFFLATVQGHNVNSLANPSMRAKSTNIHAEAVQHLIVMDARWRYHANKLPLWFAIEGVLIAFGWWLLTPSHRPGTCPIGPHEDSTGQKCYVQSIPPGTEDNCRLWEYACTRGAAIYTFTALLTGLVALYFLMYTFFIFSALRQLSMVPYAAFRVANFAVRLQLHIRMMAFAFMMVSCMLLWFAKIASCTSYLEIWLGMFPMQLSMTGLAIWVAFLATPKTPNKDASLLVWLQEYAITEAEKPARLARRGLPNEPMFCFETALKLQYWAGLVYGYQAGVLGGKRDENLSLGMRLYELEHSEMVWEKRGDTNVLIAWGPDTIVISFRGTASLANVITDLQVWRATYPAAQPRVCLGAQPMVHKGFLASWQANGLDQRVLQCVTNIVSQRKACAPTCQVYITGHSLGGALATLAAFDIQQQLQGQHSLQVCCYAYGAPRTGNHAFARLYNKVVPDTWHVINGQDAVAHEGKFLVLYKRPGHRVIINQRGDLIVRPTLVEHSVRRVPGGSSINQHLLSSYRKSLLTVINAQFTQKGGHGGQRGVLKLAEGAHMRQLLEECLGVDLLSLSSLKPRVSMFLPDLEDPAAPGSD</sequence>
<feature type="transmembrane region" description="Helical" evidence="2">
    <location>
        <begin position="395"/>
        <end position="417"/>
    </location>
</feature>
<dbReference type="InterPro" id="IPR051218">
    <property type="entry name" value="Sec_MonoDiacylglyc_Lipase"/>
</dbReference>
<dbReference type="Proteomes" id="UP001489004">
    <property type="component" value="Unassembled WGS sequence"/>
</dbReference>
<proteinExistence type="predicted"/>
<dbReference type="InterPro" id="IPR002921">
    <property type="entry name" value="Fungal_lipase-type"/>
</dbReference>
<evidence type="ECO:0000259" key="3">
    <source>
        <dbReference type="Pfam" id="PF01764"/>
    </source>
</evidence>
<dbReference type="CDD" id="cd00519">
    <property type="entry name" value="Lipase_3"/>
    <property type="match status" value="1"/>
</dbReference>
<protein>
    <recommendedName>
        <fullName evidence="3">Fungal lipase-type domain-containing protein</fullName>
    </recommendedName>
</protein>
<evidence type="ECO:0000313" key="5">
    <source>
        <dbReference type="Proteomes" id="UP001489004"/>
    </source>
</evidence>
<keyword evidence="5" id="KW-1185">Reference proteome</keyword>